<name>A0A380W7H5_AFIFE</name>
<organism evidence="3 4">
    <name type="scientific">Afipia felis</name>
    <name type="common">Cat scratch disease bacillus</name>
    <dbReference type="NCBI Taxonomy" id="1035"/>
    <lineage>
        <taxon>Bacteria</taxon>
        <taxon>Pseudomonadati</taxon>
        <taxon>Pseudomonadota</taxon>
        <taxon>Alphaproteobacteria</taxon>
        <taxon>Hyphomicrobiales</taxon>
        <taxon>Nitrobacteraceae</taxon>
        <taxon>Afipia</taxon>
    </lineage>
</organism>
<sequence>MQQLYVNEAWWQSVILTLILGGGGAWLAGRAIARTWRGIHVAVLATIPMAMAVRFVHFALFEEPLLSPMPWLAETGILLVVICLAFQHTRARQMVRQYYWLYESRGPLGWQLRQDAPQHTSSH</sequence>
<dbReference type="Proteomes" id="UP000254343">
    <property type="component" value="Unassembled WGS sequence"/>
</dbReference>
<keyword evidence="1" id="KW-0472">Membrane</keyword>
<feature type="domain" description="DUF6867" evidence="2">
    <location>
        <begin position="11"/>
        <end position="112"/>
    </location>
</feature>
<evidence type="ECO:0000313" key="3">
    <source>
        <dbReference type="EMBL" id="SUU84423.1"/>
    </source>
</evidence>
<dbReference type="Pfam" id="PF21741">
    <property type="entry name" value="DUF6867"/>
    <property type="match status" value="1"/>
</dbReference>
<dbReference type="OrthoDB" id="9806174at2"/>
<evidence type="ECO:0000259" key="2">
    <source>
        <dbReference type="Pfam" id="PF21741"/>
    </source>
</evidence>
<protein>
    <recommendedName>
        <fullName evidence="2">DUF6867 domain-containing protein</fullName>
    </recommendedName>
</protein>
<evidence type="ECO:0000256" key="1">
    <source>
        <dbReference type="SAM" id="Phobius"/>
    </source>
</evidence>
<dbReference type="RefSeq" id="WP_002715250.1">
    <property type="nucleotide sequence ID" value="NZ_UFSI01000001.1"/>
</dbReference>
<keyword evidence="1" id="KW-1133">Transmembrane helix</keyword>
<evidence type="ECO:0000313" key="4">
    <source>
        <dbReference type="Proteomes" id="UP000254343"/>
    </source>
</evidence>
<feature type="transmembrane region" description="Helical" evidence="1">
    <location>
        <begin position="12"/>
        <end position="29"/>
    </location>
</feature>
<accession>A0A380W7H5</accession>
<gene>
    <name evidence="3" type="ORF">NCTC12722_01613</name>
</gene>
<keyword evidence="1" id="KW-0812">Transmembrane</keyword>
<dbReference type="EMBL" id="UIGB01000001">
    <property type="protein sequence ID" value="SUU84423.1"/>
    <property type="molecule type" value="Genomic_DNA"/>
</dbReference>
<feature type="transmembrane region" description="Helical" evidence="1">
    <location>
        <begin position="67"/>
        <end position="86"/>
    </location>
</feature>
<reference evidence="3 4" key="1">
    <citation type="submission" date="2018-06" db="EMBL/GenBank/DDBJ databases">
        <authorList>
            <consortium name="Pathogen Informatics"/>
            <person name="Doyle S."/>
        </authorList>
    </citation>
    <scope>NUCLEOTIDE SEQUENCE [LARGE SCALE GENOMIC DNA]</scope>
    <source>
        <strain evidence="3 4">NCTC12722</strain>
    </source>
</reference>
<dbReference type="AlphaFoldDB" id="A0A380W7H5"/>
<feature type="transmembrane region" description="Helical" evidence="1">
    <location>
        <begin position="41"/>
        <end position="61"/>
    </location>
</feature>
<proteinExistence type="predicted"/>
<dbReference type="InterPro" id="IPR049201">
    <property type="entry name" value="DUF6867"/>
</dbReference>